<sequence>MNALRTAHRIGLKGCSTRRGVVYRCGLPAQRGFASTAPTLASLSNWSPNLIAPPPGLSAAGASSPTVSASTPASYNNAGVLPSSTSTGSPAPSNNAGALSRSGGSASGVYQNFQRDWDVVTAGLKESAMQFHEAVAANQERIAALETRREEHLASVKAFETRLEEQHKESVKALAEHRHYARLQRKHDREAMKEIQRRQLEARTGTQALHDSLQDLRTALFDFVLHAKNQEAMYSRTLARLEPAPAKQRVKEQSAAVEKAVMAKVSAEKGLRLSEQLVEETAVKPAKALGERIAAAFFWLTGPMCLLFGLTSYALAEPEQVAGIKQAFGGGASSGGASGASRSGGRSASSAKAPMQAASATPSSSAKDAAIVTGGLAAAVSAEQAARRAAAEDKANSSKPATKTNATHNEAPRAPPALGTRSFLVQALPTIVPSGLDTVIPVDRVIADLRDHALLSSDQMTIRTMKHYEFHLLKLFGELRRQNQPLTVRTYLQATSKLRESSALHRIVAWNTAYGKRDYALQTLTNSQRRNLDVSRAVGFGQDVEEDPLMMGLRALDRRAALAGSAAPAAPTARLV</sequence>
<reference evidence="2 3" key="1">
    <citation type="journal article" date="2018" name="Mol. Biol. Evol.">
        <title>Broad Genomic Sampling Reveals a Smut Pathogenic Ancestry of the Fungal Clade Ustilaginomycotina.</title>
        <authorList>
            <person name="Kijpornyongpan T."/>
            <person name="Mondo S.J."/>
            <person name="Barry K."/>
            <person name="Sandor L."/>
            <person name="Lee J."/>
            <person name="Lipzen A."/>
            <person name="Pangilinan J."/>
            <person name="LaButti K."/>
            <person name="Hainaut M."/>
            <person name="Henrissat B."/>
            <person name="Grigoriev I.V."/>
            <person name="Spatafora J.W."/>
            <person name="Aime M.C."/>
        </authorList>
    </citation>
    <scope>NUCLEOTIDE SEQUENCE [LARGE SCALE GENOMIC DNA]</scope>
    <source>
        <strain evidence="2 3">MCA 4186</strain>
    </source>
</reference>
<feature type="region of interest" description="Disordered" evidence="1">
    <location>
        <begin position="80"/>
        <end position="105"/>
    </location>
</feature>
<dbReference type="AlphaFoldDB" id="A0A316Z2R4"/>
<gene>
    <name evidence="2" type="ORF">FA09DRAFT_340796</name>
</gene>
<evidence type="ECO:0000313" key="3">
    <source>
        <dbReference type="Proteomes" id="UP000245946"/>
    </source>
</evidence>
<feature type="compositionally biased region" description="Polar residues" evidence="1">
    <location>
        <begin position="397"/>
        <end position="408"/>
    </location>
</feature>
<name>A0A316Z2R4_9BASI</name>
<evidence type="ECO:0000313" key="2">
    <source>
        <dbReference type="EMBL" id="PWN95859.1"/>
    </source>
</evidence>
<proteinExistence type="predicted"/>
<dbReference type="EMBL" id="KZ819302">
    <property type="protein sequence ID" value="PWN95859.1"/>
    <property type="molecule type" value="Genomic_DNA"/>
</dbReference>
<evidence type="ECO:0000256" key="1">
    <source>
        <dbReference type="SAM" id="MobiDB-lite"/>
    </source>
</evidence>
<keyword evidence="3" id="KW-1185">Reference proteome</keyword>
<dbReference type="GeneID" id="37271902"/>
<accession>A0A316Z2R4</accession>
<dbReference type="Proteomes" id="UP000245946">
    <property type="component" value="Unassembled WGS sequence"/>
</dbReference>
<dbReference type="RefSeq" id="XP_025596138.1">
    <property type="nucleotide sequence ID" value="XM_025744358.1"/>
</dbReference>
<feature type="compositionally biased region" description="Low complexity" evidence="1">
    <location>
        <begin position="82"/>
        <end position="105"/>
    </location>
</feature>
<protein>
    <recommendedName>
        <fullName evidence="4">Sensitive to high expression protein 9, mitochondrial</fullName>
    </recommendedName>
</protein>
<feature type="compositionally biased region" description="Low complexity" evidence="1">
    <location>
        <begin position="339"/>
        <end position="351"/>
    </location>
</feature>
<feature type="region of interest" description="Disordered" evidence="1">
    <location>
        <begin position="332"/>
        <end position="364"/>
    </location>
</feature>
<organism evidence="2 3">
    <name type="scientific">Tilletiopsis washingtonensis</name>
    <dbReference type="NCBI Taxonomy" id="58919"/>
    <lineage>
        <taxon>Eukaryota</taxon>
        <taxon>Fungi</taxon>
        <taxon>Dikarya</taxon>
        <taxon>Basidiomycota</taxon>
        <taxon>Ustilaginomycotina</taxon>
        <taxon>Exobasidiomycetes</taxon>
        <taxon>Entylomatales</taxon>
        <taxon>Entylomatales incertae sedis</taxon>
        <taxon>Tilletiopsis</taxon>
    </lineage>
</organism>
<feature type="region of interest" description="Disordered" evidence="1">
    <location>
        <begin position="388"/>
        <end position="417"/>
    </location>
</feature>
<evidence type="ECO:0008006" key="4">
    <source>
        <dbReference type="Google" id="ProtNLM"/>
    </source>
</evidence>